<evidence type="ECO:0000313" key="5">
    <source>
        <dbReference type="Proteomes" id="UP000824890"/>
    </source>
</evidence>
<evidence type="ECO:0000259" key="3">
    <source>
        <dbReference type="PROSITE" id="PS50969"/>
    </source>
</evidence>
<keyword evidence="2" id="KW-0677">Repeat</keyword>
<dbReference type="InterPro" id="IPR036047">
    <property type="entry name" value="F-box-like_dom_sf"/>
</dbReference>
<dbReference type="SMART" id="SM00612">
    <property type="entry name" value="Kelch"/>
    <property type="match status" value="2"/>
</dbReference>
<protein>
    <recommendedName>
        <fullName evidence="3">FCP1 homology domain-containing protein</fullName>
    </recommendedName>
</protein>
<feature type="domain" description="FCP1 homology" evidence="3">
    <location>
        <begin position="83"/>
        <end position="266"/>
    </location>
</feature>
<dbReference type="InterPro" id="IPR015915">
    <property type="entry name" value="Kelch-typ_b-propeller"/>
</dbReference>
<dbReference type="InterPro" id="IPR004274">
    <property type="entry name" value="FCP1_dom"/>
</dbReference>
<dbReference type="SMART" id="SM00577">
    <property type="entry name" value="CPDc"/>
    <property type="match status" value="1"/>
</dbReference>
<dbReference type="EMBL" id="JAGKQM010000015">
    <property type="protein sequence ID" value="KAH0880315.1"/>
    <property type="molecule type" value="Genomic_DNA"/>
</dbReference>
<dbReference type="Pfam" id="PF03031">
    <property type="entry name" value="NIF"/>
    <property type="match status" value="1"/>
</dbReference>
<dbReference type="SUPFAM" id="SSF56784">
    <property type="entry name" value="HAD-like"/>
    <property type="match status" value="1"/>
</dbReference>
<accession>A0ABQ7ZJU5</accession>
<dbReference type="NCBIfam" id="TIGR02250">
    <property type="entry name" value="FCP1_euk"/>
    <property type="match status" value="1"/>
</dbReference>
<reference evidence="4 5" key="1">
    <citation type="submission" date="2021-05" db="EMBL/GenBank/DDBJ databases">
        <title>Genome Assembly of Synthetic Allotetraploid Brassica napus Reveals Homoeologous Exchanges between Subgenomes.</title>
        <authorList>
            <person name="Davis J.T."/>
        </authorList>
    </citation>
    <scope>NUCLEOTIDE SEQUENCE [LARGE SCALE GENOMIC DNA]</scope>
    <source>
        <strain evidence="5">cv. Da-Ae</strain>
        <tissue evidence="4">Seedling</tissue>
    </source>
</reference>
<evidence type="ECO:0000256" key="1">
    <source>
        <dbReference type="ARBA" id="ARBA00022441"/>
    </source>
</evidence>
<dbReference type="Pfam" id="PF00646">
    <property type="entry name" value="F-box"/>
    <property type="match status" value="1"/>
</dbReference>
<gene>
    <name evidence="4" type="ORF">HID58_067709</name>
</gene>
<dbReference type="CDD" id="cd07521">
    <property type="entry name" value="HAD_FCP1-like"/>
    <property type="match status" value="1"/>
</dbReference>
<dbReference type="CDD" id="cd22152">
    <property type="entry name" value="F-box_AtAFR-like"/>
    <property type="match status" value="1"/>
</dbReference>
<name>A0ABQ7ZJU5_BRANA</name>
<dbReference type="SMART" id="SM00256">
    <property type="entry name" value="FBOX"/>
    <property type="match status" value="1"/>
</dbReference>
<dbReference type="Gene3D" id="3.40.50.1000">
    <property type="entry name" value="HAD superfamily/HAD-like"/>
    <property type="match status" value="1"/>
</dbReference>
<dbReference type="Pfam" id="PF01344">
    <property type="entry name" value="Kelch_1"/>
    <property type="match status" value="1"/>
</dbReference>
<proteinExistence type="predicted"/>
<keyword evidence="1" id="KW-0880">Kelch repeat</keyword>
<dbReference type="InterPro" id="IPR006652">
    <property type="entry name" value="Kelch_1"/>
</dbReference>
<dbReference type="PROSITE" id="PS50969">
    <property type="entry name" value="FCP1"/>
    <property type="match status" value="1"/>
</dbReference>
<dbReference type="InterPro" id="IPR036412">
    <property type="entry name" value="HAD-like_sf"/>
</dbReference>
<dbReference type="InterPro" id="IPR001810">
    <property type="entry name" value="F-box_dom"/>
</dbReference>
<dbReference type="PANTHER" id="PTHR46344">
    <property type="entry name" value="OS02G0202900 PROTEIN"/>
    <property type="match status" value="1"/>
</dbReference>
<sequence length="606" mass="67573">MSVVNNLSLEQIAKKQRIEPVTNESSSSSRCGHWFLRYGECTTCKSTVHKNQGRVFDYLSDGLQLSHEAVAATKRFTTSVSCSNDKKLHLVLDLDHTLLHTTPLLRLTEAEKYLIKEADSITRHDLWEWTTGGDDPVVSLTKLRPFVCGFLEEANKMFTMCVYTKGIRDYANLILDVIDPKRIYFGDRVITREESPDGKTLDLVLAHERGTLIVDDTRDVWPDHKKVHSAFFSVAEEKELESKDVRLLLQEIESNHFTMSSLLEGIPEAVALRCLAHVPLHHHPNLELVSRSWRSATRSHELFQVRNELQSSENLLCVCAFEPENTWQVYSPNCNRWLTLPLLPSPIRHLAHFGAVATSGKLFVLGGGSDAVDPLTGDHGGTFATDEVWCYDFVKRRWGPRAPMLVPRSMFACCVLEGKIVVAGGFTTCRKSISGAEVYDPESDVWSSIPDLHRTHNSACSGLVVKGKVHVLHKGLSTTVQVLESVKLGWDVKEYGWPQGPMTVVEGVSYVLSHGVVYKQGGGDETWKMIASASEFKPRIGMAMTSLSGEVLLVGGVIGPDRDNWDIKQMSEVDVLTVGSDRPVWRKVAPMTKCRGTVLGCTQLTM</sequence>
<evidence type="ECO:0000313" key="4">
    <source>
        <dbReference type="EMBL" id="KAH0880315.1"/>
    </source>
</evidence>
<dbReference type="PANTHER" id="PTHR46344:SF21">
    <property type="entry name" value="F-BOX_KELCH-REPEAT PROTEIN SKIP30 ISOFORM X2"/>
    <property type="match status" value="1"/>
</dbReference>
<evidence type="ECO:0000256" key="2">
    <source>
        <dbReference type="ARBA" id="ARBA00022737"/>
    </source>
</evidence>
<dbReference type="InterPro" id="IPR011947">
    <property type="entry name" value="FCP1_euk"/>
</dbReference>
<dbReference type="SUPFAM" id="SSF117281">
    <property type="entry name" value="Kelch motif"/>
    <property type="match status" value="1"/>
</dbReference>
<dbReference type="SUPFAM" id="SSF81383">
    <property type="entry name" value="F-box domain"/>
    <property type="match status" value="1"/>
</dbReference>
<dbReference type="InterPro" id="IPR023214">
    <property type="entry name" value="HAD_sf"/>
</dbReference>
<comment type="caution">
    <text evidence="4">The sequence shown here is derived from an EMBL/GenBank/DDBJ whole genome shotgun (WGS) entry which is preliminary data.</text>
</comment>
<keyword evidence="5" id="KW-1185">Reference proteome</keyword>
<organism evidence="4 5">
    <name type="scientific">Brassica napus</name>
    <name type="common">Rape</name>
    <dbReference type="NCBI Taxonomy" id="3708"/>
    <lineage>
        <taxon>Eukaryota</taxon>
        <taxon>Viridiplantae</taxon>
        <taxon>Streptophyta</taxon>
        <taxon>Embryophyta</taxon>
        <taxon>Tracheophyta</taxon>
        <taxon>Spermatophyta</taxon>
        <taxon>Magnoliopsida</taxon>
        <taxon>eudicotyledons</taxon>
        <taxon>Gunneridae</taxon>
        <taxon>Pentapetalae</taxon>
        <taxon>rosids</taxon>
        <taxon>malvids</taxon>
        <taxon>Brassicales</taxon>
        <taxon>Brassicaceae</taxon>
        <taxon>Brassiceae</taxon>
        <taxon>Brassica</taxon>
    </lineage>
</organism>
<dbReference type="Gene3D" id="2.120.10.80">
    <property type="entry name" value="Kelch-type beta propeller"/>
    <property type="match status" value="1"/>
</dbReference>
<dbReference type="Proteomes" id="UP000824890">
    <property type="component" value="Unassembled WGS sequence"/>
</dbReference>